<gene>
    <name evidence="3" type="primary">trpG</name>
    <name evidence="3" type="ORF">GETHLI_08030</name>
</gene>
<dbReference type="Gene3D" id="3.40.50.880">
    <property type="match status" value="1"/>
</dbReference>
<protein>
    <submittedName>
        <fullName evidence="3">Glutamine amidotransferase</fullName>
    </submittedName>
</protein>
<dbReference type="PRINTS" id="PR00096">
    <property type="entry name" value="GATASE"/>
</dbReference>
<dbReference type="PROSITE" id="PS51273">
    <property type="entry name" value="GATASE_TYPE_1"/>
    <property type="match status" value="1"/>
</dbReference>
<dbReference type="InterPro" id="IPR050472">
    <property type="entry name" value="Anth_synth/Amidotransfase"/>
</dbReference>
<evidence type="ECO:0000259" key="2">
    <source>
        <dbReference type="Pfam" id="PF00117"/>
    </source>
</evidence>
<dbReference type="Proteomes" id="UP001165069">
    <property type="component" value="Unassembled WGS sequence"/>
</dbReference>
<dbReference type="SUPFAM" id="SSF52317">
    <property type="entry name" value="Class I glutamine amidotransferase-like"/>
    <property type="match status" value="1"/>
</dbReference>
<accession>A0ABQ5QCW7</accession>
<dbReference type="InterPro" id="IPR029062">
    <property type="entry name" value="Class_I_gatase-like"/>
</dbReference>
<proteinExistence type="predicted"/>
<dbReference type="PRINTS" id="PR00097">
    <property type="entry name" value="ANTSNTHASEII"/>
</dbReference>
<evidence type="ECO:0000256" key="1">
    <source>
        <dbReference type="ARBA" id="ARBA00022962"/>
    </source>
</evidence>
<reference evidence="3 4" key="1">
    <citation type="journal article" date="2023" name="Antonie Van Leeuwenhoek">
        <title>Mesoterricola silvestris gen. nov., sp. nov., Mesoterricola sediminis sp. nov., Geothrix oryzae sp. nov., Geothrix edaphica sp. nov., Geothrix rubra sp. nov., and Geothrix limicola sp. nov., six novel members of Acidobacteriota isolated from soils.</title>
        <authorList>
            <person name="Itoh H."/>
            <person name="Sugisawa Y."/>
            <person name="Mise K."/>
            <person name="Xu Z."/>
            <person name="Kuniyasu M."/>
            <person name="Ushijima N."/>
            <person name="Kawano K."/>
            <person name="Kobayashi E."/>
            <person name="Shiratori Y."/>
            <person name="Masuda Y."/>
            <person name="Senoo K."/>
        </authorList>
    </citation>
    <scope>NUCLEOTIDE SEQUENCE [LARGE SCALE GENOMIC DNA]</scope>
    <source>
        <strain evidence="3 4">Red804</strain>
    </source>
</reference>
<dbReference type="PANTHER" id="PTHR43418:SF4">
    <property type="entry name" value="MULTIFUNCTIONAL TRYPTOPHAN BIOSYNTHESIS PROTEIN"/>
    <property type="match status" value="1"/>
</dbReference>
<evidence type="ECO:0000313" key="4">
    <source>
        <dbReference type="Proteomes" id="UP001165069"/>
    </source>
</evidence>
<feature type="domain" description="Glutamine amidotransferase" evidence="2">
    <location>
        <begin position="10"/>
        <end position="191"/>
    </location>
</feature>
<keyword evidence="1 3" id="KW-0315">Glutamine amidotransferase</keyword>
<sequence length="199" mass="21126">MIPVAPMKVLLIDALDSFTYNLVQAFETLGAEVRVVRHDAITLADAKALHPDAVVLSPGPGHPTESPAHMALAGSDWAVPLLGVCLGHQALAAATGGRVTRALEPLHGEATSLEHDGTGLFTGLPAGLPVGRYHSLIADPASLPDCWRVTGRSPGGEIMAMEHRHLPRWGVQFHPESILTPDGPAMLANFLRLAQERSR</sequence>
<dbReference type="NCBIfam" id="TIGR00566">
    <property type="entry name" value="trpG_papA"/>
    <property type="match status" value="1"/>
</dbReference>
<dbReference type="Pfam" id="PF00117">
    <property type="entry name" value="GATase"/>
    <property type="match status" value="1"/>
</dbReference>
<dbReference type="PRINTS" id="PR00099">
    <property type="entry name" value="CPSGATASE"/>
</dbReference>
<comment type="caution">
    <text evidence="3">The sequence shown here is derived from an EMBL/GenBank/DDBJ whole genome shotgun (WGS) entry which is preliminary data.</text>
</comment>
<dbReference type="PANTHER" id="PTHR43418">
    <property type="entry name" value="MULTIFUNCTIONAL TRYPTOPHAN BIOSYNTHESIS PROTEIN-RELATED"/>
    <property type="match status" value="1"/>
</dbReference>
<dbReference type="EMBL" id="BSDE01000001">
    <property type="protein sequence ID" value="GLH72301.1"/>
    <property type="molecule type" value="Genomic_DNA"/>
</dbReference>
<name>A0ABQ5QCW7_9BACT</name>
<dbReference type="CDD" id="cd01743">
    <property type="entry name" value="GATase1_Anthranilate_Synthase"/>
    <property type="match status" value="1"/>
</dbReference>
<dbReference type="InterPro" id="IPR006221">
    <property type="entry name" value="TrpG/PapA_dom"/>
</dbReference>
<organism evidence="3 4">
    <name type="scientific">Geothrix limicola</name>
    <dbReference type="NCBI Taxonomy" id="2927978"/>
    <lineage>
        <taxon>Bacteria</taxon>
        <taxon>Pseudomonadati</taxon>
        <taxon>Acidobacteriota</taxon>
        <taxon>Holophagae</taxon>
        <taxon>Holophagales</taxon>
        <taxon>Holophagaceae</taxon>
        <taxon>Geothrix</taxon>
    </lineage>
</organism>
<dbReference type="InterPro" id="IPR017926">
    <property type="entry name" value="GATASE"/>
</dbReference>
<evidence type="ECO:0000313" key="3">
    <source>
        <dbReference type="EMBL" id="GLH72301.1"/>
    </source>
</evidence>
<keyword evidence="4" id="KW-1185">Reference proteome</keyword>